<dbReference type="Proteomes" id="UP001595767">
    <property type="component" value="Unassembled WGS sequence"/>
</dbReference>
<accession>A0ABV8LE67</accession>
<proteinExistence type="predicted"/>
<organism evidence="2 3">
    <name type="scientific">Nocardia rhizosphaerae</name>
    <dbReference type="NCBI Taxonomy" id="1691571"/>
    <lineage>
        <taxon>Bacteria</taxon>
        <taxon>Bacillati</taxon>
        <taxon>Actinomycetota</taxon>
        <taxon>Actinomycetes</taxon>
        <taxon>Mycobacteriales</taxon>
        <taxon>Nocardiaceae</taxon>
        <taxon>Nocardia</taxon>
    </lineage>
</organism>
<name>A0ABV8LE67_9NOCA</name>
<sequence>MPKDNRIFITLAVDMDRHPKFATLNDAQKFLIVRALMHCREYLTDGQIGMAVWRKMGTDRNRKAVLATGVCSEVPEQNCVIFHDYAEHNQTRAEVEAAKEKARSAGQKGGLRKAANAKRNAHQTPSEALAPARHPLSENVAEIEIEKERTTYVPAAAYESNASEPENDGDANTDLDSWKLVQHTCRDLRGPTKTALRHEVDQLLRAGATHADITTGLQDWMTRPKARPGLLGHLVDDATKVRIAPTTTSAGTHLSHHDRKTAGWDTALEDAKRSLGLVPTATNQAALPTSSDRPLISLVDTDYIEDIA</sequence>
<comment type="caution">
    <text evidence="2">The sequence shown here is derived from an EMBL/GenBank/DDBJ whole genome shotgun (WGS) entry which is preliminary data.</text>
</comment>
<dbReference type="EMBL" id="JBHSBA010000018">
    <property type="protein sequence ID" value="MFC4128953.1"/>
    <property type="molecule type" value="Genomic_DNA"/>
</dbReference>
<dbReference type="RefSeq" id="WP_378554839.1">
    <property type="nucleotide sequence ID" value="NZ_JBHSBA010000018.1"/>
</dbReference>
<evidence type="ECO:0000313" key="2">
    <source>
        <dbReference type="EMBL" id="MFC4128953.1"/>
    </source>
</evidence>
<gene>
    <name evidence="2" type="ORF">ACFOW8_28885</name>
</gene>
<reference evidence="3" key="1">
    <citation type="journal article" date="2019" name="Int. J. Syst. Evol. Microbiol.">
        <title>The Global Catalogue of Microorganisms (GCM) 10K type strain sequencing project: providing services to taxonomists for standard genome sequencing and annotation.</title>
        <authorList>
            <consortium name="The Broad Institute Genomics Platform"/>
            <consortium name="The Broad Institute Genome Sequencing Center for Infectious Disease"/>
            <person name="Wu L."/>
            <person name="Ma J."/>
        </authorList>
    </citation>
    <scope>NUCLEOTIDE SEQUENCE [LARGE SCALE GENOMIC DNA]</scope>
    <source>
        <strain evidence="3">CGMCC 4.7204</strain>
    </source>
</reference>
<evidence type="ECO:0000313" key="3">
    <source>
        <dbReference type="Proteomes" id="UP001595767"/>
    </source>
</evidence>
<protein>
    <submittedName>
        <fullName evidence="2">Uncharacterized protein</fullName>
    </submittedName>
</protein>
<feature type="region of interest" description="Disordered" evidence="1">
    <location>
        <begin position="103"/>
        <end position="137"/>
    </location>
</feature>
<keyword evidence="3" id="KW-1185">Reference proteome</keyword>
<evidence type="ECO:0000256" key="1">
    <source>
        <dbReference type="SAM" id="MobiDB-lite"/>
    </source>
</evidence>